<keyword evidence="15" id="KW-1185">Reference proteome</keyword>
<feature type="domain" description="EAL" evidence="12">
    <location>
        <begin position="1272"/>
        <end position="1525"/>
    </location>
</feature>
<dbReference type="InterPro" id="IPR001633">
    <property type="entry name" value="EAL_dom"/>
</dbReference>
<dbReference type="InterPro" id="IPR022641">
    <property type="entry name" value="CheR_N"/>
</dbReference>
<evidence type="ECO:0000256" key="4">
    <source>
        <dbReference type="ARBA" id="ARBA00022679"/>
    </source>
</evidence>
<dbReference type="PRINTS" id="PR00996">
    <property type="entry name" value="CHERMTFRASE"/>
</dbReference>
<dbReference type="Gene3D" id="3.40.50.150">
    <property type="entry name" value="Vaccinia Virus protein VP39"/>
    <property type="match status" value="1"/>
</dbReference>
<sequence length="1531" mass="170581">MMTVEVGITQPSESLGLIHGFPVVGIGASAGGLEALKQFFTAMPPETGLAFVLVQHLDPNHESLMADLLAKYTAMSVAQAVDGLHVTPNHVYVIPPNHYLSMQDGVLHLSPPTERRGMRMPIDHFLRSLAEELGEKAICVILSGTGSDGTLGLREIKGRGGMTMVQEPATAQYGGMPHSALATGLVDYRLAVENMPQALVRYVRHPYVRGELLAEAKIVEPRDDLSSVIAVIRTRTGHDFRHYKKGTLGRRIARRMSLATLESMREYLDLLCASEDEVRKLVRDLLISVTSFFREPQAFEMLAAQVVPALVERVRLEEPIRLWIPGCASGEEAYSLAMLFMEAIRRSGKPIGLQIFATDIDTEALEVARAGIYPVSAATELPNDYLRQFFTRDGDHVSVKKSVREAVVFAAQNLITDPPFSRLDFISCRNLLIYLDNEVQAKIIRLFHFALREKSYLFLGNSETIGQRTDMFRIISKKWRIYRRLNVPPDARGPDYYPVMSDNAATLSSRDTGGRVKTPLGRRLGERVEEKLLAEYAPAAVLVNRAGEALFFHGATSHYLEMPRGTATHQVVALAREGLRATLRATLQKAMRDKAVMEAHRITLRDSGDSREVHLKVWPVDETEGTFLVCFDDEKDAKPASTVGIGEEVLVKQLEYELKATREDLQTTIEEVETANEELKAANEEAMSMNEELQSTNEELETSKEELQSLNEELSTVNNQLLDKVHELETANNDLANLLSSTDIATLFLDADLRVRRYTPLATRMFALIETDHGRLIADVAQRFRNGSLPDLCQRVLRDLKPLREEVRGDDGHAFLMRVLPYRTTDNRIDGVVITFSDITEIKAAYAEAETRERQLRIITDALPVLIAHIDLQHRFRFVNGTYERWFNLRKETLLGEPLCQVFGVAAYESLCPRLEEAMSGKTIEFATCLTHHRLGERDVNATCVPELTDEGTVVGFYFLIHDMTERKKVERRLSAANVVFRNTTEAAAILDENGCFTMVNPAFETMTEYSPSQCIGEHWEFLLSDRLAPEPSNLARESVKTNRDWRGEIWLRRKSGEVFAAWMTIDVIDPGEGDVRGSVAVFADISTVKEAEKRLEFLAHHDPLSGLANRVMFHERVAHALARAERQKRLVALLYLDLDGFKHVNDSFGHEVGDRVLELAADRLQACVRVEDLLARLGGDEFGVLLEEIAEPWNAALVSEKIIEGLRAPFVVGGRELVLGVSVGVSLFPADGENASVLIRNADTAMYRAKERGGNIVHFYTPALTKAVQQRVSIESALRRAMDANELELYFQPIMEIDSRRIVGTEALLRWRAPGRGVLLPESFLPIAELSGLIVQVGRHVIDLACAHLAGWRTQSLRVPRLSINVSARQCMDEGFLVVLEQALARYQVPAGAIDLEITESCFLDRGAFDRILPTLRQLGLTLTIDDFGTGYATLASLRHVPVNTIKIDRAFVGDIAGGKSDGAIAKAVVALGKSQNLRVVAEGVETERQLEFLGEIGCDACQGYLVTPPLAADAFVGWLEENRLRIDAV</sequence>
<comment type="caution">
    <text evidence="14">The sequence shown here is derived from an EMBL/GenBank/DDBJ whole genome shotgun (WGS) entry which is preliminary data.</text>
</comment>
<dbReference type="Pfam" id="PF13596">
    <property type="entry name" value="PAS_10"/>
    <property type="match status" value="1"/>
</dbReference>
<keyword evidence="6" id="KW-0378">Hydrolase</keyword>
<dbReference type="InterPro" id="IPR036804">
    <property type="entry name" value="CheR_N_sf"/>
</dbReference>
<feature type="active site" evidence="6">
    <location>
        <position position="148"/>
    </location>
</feature>
<feature type="domain" description="PAC" evidence="9">
    <location>
        <begin position="801"/>
        <end position="851"/>
    </location>
</feature>
<dbReference type="Gene3D" id="3.30.70.270">
    <property type="match status" value="1"/>
</dbReference>
<proteinExistence type="predicted"/>
<dbReference type="Pfam" id="PF03705">
    <property type="entry name" value="CheR_N"/>
    <property type="match status" value="1"/>
</dbReference>
<evidence type="ECO:0000313" key="15">
    <source>
        <dbReference type="Proteomes" id="UP000760480"/>
    </source>
</evidence>
<dbReference type="InterPro" id="IPR035909">
    <property type="entry name" value="CheB_C"/>
</dbReference>
<comment type="catalytic activity">
    <reaction evidence="1">
        <text>L-glutamyl-[protein] + S-adenosyl-L-methionine = [protein]-L-glutamate 5-O-methyl ester + S-adenosyl-L-homocysteine</text>
        <dbReference type="Rhea" id="RHEA:24452"/>
        <dbReference type="Rhea" id="RHEA-COMP:10208"/>
        <dbReference type="Rhea" id="RHEA-COMP:10311"/>
        <dbReference type="ChEBI" id="CHEBI:29973"/>
        <dbReference type="ChEBI" id="CHEBI:57856"/>
        <dbReference type="ChEBI" id="CHEBI:59789"/>
        <dbReference type="ChEBI" id="CHEBI:82795"/>
        <dbReference type="EC" id="2.1.1.80"/>
    </reaction>
</comment>
<dbReference type="Pfam" id="PF00990">
    <property type="entry name" value="GGDEF"/>
    <property type="match status" value="1"/>
</dbReference>
<keyword evidence="5" id="KW-0949">S-adenosyl-L-methionine</keyword>
<reference evidence="14 15" key="1">
    <citation type="submission" date="2019-03" db="EMBL/GenBank/DDBJ databases">
        <title>Metabolic reconstructions from genomes of highly enriched 'Candidatus Accumulibacter' and 'Candidatus Competibacter' bioreactor populations.</title>
        <authorList>
            <person name="Annavajhala M.K."/>
            <person name="Welles L."/>
            <person name="Abbas B."/>
            <person name="Sorokin D."/>
            <person name="Park H."/>
            <person name="Van Loosdrecht M."/>
            <person name="Chandran K."/>
        </authorList>
    </citation>
    <scope>NUCLEOTIDE SEQUENCE [LARGE SCALE GENOMIC DNA]</scope>
    <source>
        <strain evidence="14 15">SBR_G</strain>
    </source>
</reference>
<dbReference type="NCBIfam" id="TIGR00229">
    <property type="entry name" value="sensory_box"/>
    <property type="match status" value="2"/>
</dbReference>
<dbReference type="PROSITE" id="PS50122">
    <property type="entry name" value="CHEB"/>
    <property type="match status" value="1"/>
</dbReference>
<dbReference type="NCBIfam" id="TIGR00254">
    <property type="entry name" value="GGDEF"/>
    <property type="match status" value="1"/>
</dbReference>
<accession>A0ABX1TQZ6</accession>
<feature type="active site" evidence="6">
    <location>
        <position position="29"/>
    </location>
</feature>
<dbReference type="InterPro" id="IPR035919">
    <property type="entry name" value="EAL_sf"/>
</dbReference>
<evidence type="ECO:0000259" key="8">
    <source>
        <dbReference type="PROSITE" id="PS50112"/>
    </source>
</evidence>
<dbReference type="SMART" id="SM00052">
    <property type="entry name" value="EAL"/>
    <property type="match status" value="1"/>
</dbReference>
<dbReference type="EMBL" id="SPMZ01000052">
    <property type="protein sequence ID" value="NMQ20523.1"/>
    <property type="molecule type" value="Genomic_DNA"/>
</dbReference>
<dbReference type="InterPro" id="IPR000673">
    <property type="entry name" value="Sig_transdc_resp-reg_Me-estase"/>
</dbReference>
<dbReference type="Gene3D" id="3.40.50.180">
    <property type="entry name" value="Methylesterase CheB, C-terminal domain"/>
    <property type="match status" value="1"/>
</dbReference>
<dbReference type="PROSITE" id="PS50123">
    <property type="entry name" value="CHER"/>
    <property type="match status" value="1"/>
</dbReference>
<dbReference type="InterPro" id="IPR029787">
    <property type="entry name" value="Nucleotide_cyclase"/>
</dbReference>
<evidence type="ECO:0000256" key="7">
    <source>
        <dbReference type="SAM" id="Coils"/>
    </source>
</evidence>
<dbReference type="RefSeq" id="WP_169249791.1">
    <property type="nucleotide sequence ID" value="NZ_SPMZ01000052.1"/>
</dbReference>
<dbReference type="SMART" id="SM00091">
    <property type="entry name" value="PAS"/>
    <property type="match status" value="3"/>
</dbReference>
<dbReference type="CDD" id="cd00130">
    <property type="entry name" value="PAS"/>
    <property type="match status" value="1"/>
</dbReference>
<dbReference type="CDD" id="cd01949">
    <property type="entry name" value="GGDEF"/>
    <property type="match status" value="1"/>
</dbReference>
<dbReference type="InterPro" id="IPR000700">
    <property type="entry name" value="PAS-assoc_C"/>
</dbReference>
<keyword evidence="3" id="KW-0489">Methyltransferase</keyword>
<evidence type="ECO:0000259" key="13">
    <source>
        <dbReference type="PROSITE" id="PS50887"/>
    </source>
</evidence>
<dbReference type="Pfam" id="PF00563">
    <property type="entry name" value="EAL"/>
    <property type="match status" value="1"/>
</dbReference>
<feature type="active site" evidence="6">
    <location>
        <position position="56"/>
    </location>
</feature>
<dbReference type="InterPro" id="IPR035965">
    <property type="entry name" value="PAS-like_dom_sf"/>
</dbReference>
<dbReference type="InterPro" id="IPR029063">
    <property type="entry name" value="SAM-dependent_MTases_sf"/>
</dbReference>
<dbReference type="CDD" id="cd01948">
    <property type="entry name" value="EAL"/>
    <property type="match status" value="1"/>
</dbReference>
<evidence type="ECO:0000259" key="11">
    <source>
        <dbReference type="PROSITE" id="PS50123"/>
    </source>
</evidence>
<evidence type="ECO:0000256" key="1">
    <source>
        <dbReference type="ARBA" id="ARBA00001541"/>
    </source>
</evidence>
<dbReference type="Pfam" id="PF01739">
    <property type="entry name" value="CheR"/>
    <property type="match status" value="1"/>
</dbReference>
<protein>
    <recommendedName>
        <fullName evidence="2">protein-glutamate O-methyltransferase</fullName>
        <ecNumber evidence="2">2.1.1.80</ecNumber>
    </recommendedName>
</protein>
<dbReference type="PANTHER" id="PTHR44757:SF2">
    <property type="entry name" value="BIOFILM ARCHITECTURE MAINTENANCE PROTEIN MBAA"/>
    <property type="match status" value="1"/>
</dbReference>
<dbReference type="InterPro" id="IPR052155">
    <property type="entry name" value="Biofilm_reg_signaling"/>
</dbReference>
<dbReference type="EC" id="2.1.1.80" evidence="2"/>
<keyword evidence="6" id="KW-0145">Chemotaxis</keyword>
<dbReference type="InterPro" id="IPR000014">
    <property type="entry name" value="PAS"/>
</dbReference>
<keyword evidence="7" id="KW-0175">Coiled coil</keyword>
<dbReference type="PROSITE" id="PS50883">
    <property type="entry name" value="EAL"/>
    <property type="match status" value="1"/>
</dbReference>
<dbReference type="PROSITE" id="PS50113">
    <property type="entry name" value="PAC"/>
    <property type="match status" value="2"/>
</dbReference>
<dbReference type="PANTHER" id="PTHR44757">
    <property type="entry name" value="DIGUANYLATE CYCLASE DGCP"/>
    <property type="match status" value="1"/>
</dbReference>
<dbReference type="SUPFAM" id="SSF52738">
    <property type="entry name" value="Methylesterase CheB, C-terminal domain"/>
    <property type="match status" value="1"/>
</dbReference>
<evidence type="ECO:0000259" key="9">
    <source>
        <dbReference type="PROSITE" id="PS50113"/>
    </source>
</evidence>
<dbReference type="SUPFAM" id="SSF53335">
    <property type="entry name" value="S-adenosyl-L-methionine-dependent methyltransferases"/>
    <property type="match status" value="1"/>
</dbReference>
<dbReference type="Pfam" id="PF08448">
    <property type="entry name" value="PAS_4"/>
    <property type="match status" value="1"/>
</dbReference>
<dbReference type="Pfam" id="PF13426">
    <property type="entry name" value="PAS_9"/>
    <property type="match status" value="1"/>
</dbReference>
<dbReference type="InterPro" id="IPR013656">
    <property type="entry name" value="PAS_4"/>
</dbReference>
<evidence type="ECO:0000256" key="3">
    <source>
        <dbReference type="ARBA" id="ARBA00022603"/>
    </source>
</evidence>
<dbReference type="Pfam" id="PF01339">
    <property type="entry name" value="CheB_methylest"/>
    <property type="match status" value="1"/>
</dbReference>
<dbReference type="Proteomes" id="UP000760480">
    <property type="component" value="Unassembled WGS sequence"/>
</dbReference>
<feature type="domain" description="PAS" evidence="8">
    <location>
        <begin position="980"/>
        <end position="1041"/>
    </location>
</feature>
<dbReference type="CDD" id="cd16434">
    <property type="entry name" value="CheB-CheR_fusion"/>
    <property type="match status" value="1"/>
</dbReference>
<feature type="domain" description="CheR-type methyltransferase" evidence="11">
    <location>
        <begin position="213"/>
        <end position="473"/>
    </location>
</feature>
<evidence type="ECO:0000256" key="5">
    <source>
        <dbReference type="ARBA" id="ARBA00022691"/>
    </source>
</evidence>
<feature type="coiled-coil region" evidence="7">
    <location>
        <begin position="651"/>
        <end position="738"/>
    </location>
</feature>
<dbReference type="Gene3D" id="1.10.155.10">
    <property type="entry name" value="Chemotaxis receptor methyltransferase CheR, N-terminal domain"/>
    <property type="match status" value="1"/>
</dbReference>
<evidence type="ECO:0000256" key="6">
    <source>
        <dbReference type="PROSITE-ProRule" id="PRU00050"/>
    </source>
</evidence>
<dbReference type="InterPro" id="IPR043128">
    <property type="entry name" value="Rev_trsase/Diguanyl_cyclase"/>
</dbReference>
<evidence type="ECO:0000313" key="14">
    <source>
        <dbReference type="EMBL" id="NMQ20523.1"/>
    </source>
</evidence>
<dbReference type="Gene3D" id="3.30.450.20">
    <property type="entry name" value="PAS domain"/>
    <property type="match status" value="3"/>
</dbReference>
<dbReference type="SUPFAM" id="SSF55073">
    <property type="entry name" value="Nucleotide cyclase"/>
    <property type="match status" value="1"/>
</dbReference>
<dbReference type="PROSITE" id="PS50887">
    <property type="entry name" value="GGDEF"/>
    <property type="match status" value="1"/>
</dbReference>
<feature type="domain" description="GGDEF" evidence="13">
    <location>
        <begin position="1130"/>
        <end position="1263"/>
    </location>
</feature>
<dbReference type="InterPro" id="IPR000780">
    <property type="entry name" value="CheR_MeTrfase"/>
</dbReference>
<feature type="domain" description="CheB-type methylesterase" evidence="10">
    <location>
        <begin position="17"/>
        <end position="206"/>
    </location>
</feature>
<evidence type="ECO:0000259" key="10">
    <source>
        <dbReference type="PROSITE" id="PS50122"/>
    </source>
</evidence>
<dbReference type="InterPro" id="IPR022642">
    <property type="entry name" value="CheR_C"/>
</dbReference>
<evidence type="ECO:0000259" key="12">
    <source>
        <dbReference type="PROSITE" id="PS50883"/>
    </source>
</evidence>
<dbReference type="Gene3D" id="3.20.20.450">
    <property type="entry name" value="EAL domain"/>
    <property type="match status" value="1"/>
</dbReference>
<name>A0ABX1TQZ6_9GAMM</name>
<evidence type="ECO:0000256" key="2">
    <source>
        <dbReference type="ARBA" id="ARBA00012534"/>
    </source>
</evidence>
<feature type="domain" description="PAC" evidence="9">
    <location>
        <begin position="1046"/>
        <end position="1098"/>
    </location>
</feature>
<organism evidence="14 15">
    <name type="scientific">Candidatus Competibacter phosphatis</name>
    <dbReference type="NCBI Taxonomy" id="221280"/>
    <lineage>
        <taxon>Bacteria</taxon>
        <taxon>Pseudomonadati</taxon>
        <taxon>Pseudomonadota</taxon>
        <taxon>Gammaproteobacteria</taxon>
        <taxon>Candidatus Competibacteraceae</taxon>
        <taxon>Candidatus Competibacter</taxon>
    </lineage>
</organism>
<dbReference type="SUPFAM" id="SSF47757">
    <property type="entry name" value="Chemotaxis receptor methyltransferase CheR, N-terminal domain"/>
    <property type="match status" value="1"/>
</dbReference>
<dbReference type="SMART" id="SM00267">
    <property type="entry name" value="GGDEF"/>
    <property type="match status" value="1"/>
</dbReference>
<dbReference type="SUPFAM" id="SSF55785">
    <property type="entry name" value="PYP-like sensor domain (PAS domain)"/>
    <property type="match status" value="3"/>
</dbReference>
<keyword evidence="4" id="KW-0808">Transferase</keyword>
<dbReference type="InterPro" id="IPR000160">
    <property type="entry name" value="GGDEF_dom"/>
</dbReference>
<dbReference type="PROSITE" id="PS50112">
    <property type="entry name" value="PAS"/>
    <property type="match status" value="1"/>
</dbReference>
<gene>
    <name evidence="14" type="ORF">E4P82_15775</name>
</gene>
<dbReference type="SMART" id="SM00138">
    <property type="entry name" value="MeTrc"/>
    <property type="match status" value="1"/>
</dbReference>
<dbReference type="SUPFAM" id="SSF141868">
    <property type="entry name" value="EAL domain-like"/>
    <property type="match status" value="1"/>
</dbReference>